<evidence type="ECO:0000256" key="1">
    <source>
        <dbReference type="ARBA" id="ARBA00004123"/>
    </source>
</evidence>
<dbReference type="GO" id="GO:0005829">
    <property type="term" value="C:cytosol"/>
    <property type="evidence" value="ECO:0007669"/>
    <property type="project" value="TreeGrafter"/>
</dbReference>
<sequence>MFSPTCTVRACTWGDPSTFGALTSITWRLYDILPLEALQTWWTFVALQTWWTFVLVDQFQVLVAANKAFHLQTVGKLKTRSLNSEIIFNLSPTNNISEAFRRFGASEGDGAVLVVVVHDKDQVQVPSEIRARVDGRQVPVEEISSLSDPAAIRKV</sequence>
<dbReference type="Gene3D" id="3.30.2380.10">
    <property type="entry name" value="CGI121/TPRKB"/>
    <property type="match status" value="1"/>
</dbReference>
<dbReference type="GO" id="GO:0000408">
    <property type="term" value="C:EKC/KEOPS complex"/>
    <property type="evidence" value="ECO:0007669"/>
    <property type="project" value="TreeGrafter"/>
</dbReference>
<protein>
    <submittedName>
        <fullName evidence="6">(Atlantic silverside) hypothetical protein</fullName>
    </submittedName>
</protein>
<dbReference type="Proteomes" id="UP000677803">
    <property type="component" value="Unassembled WGS sequence"/>
</dbReference>
<dbReference type="OrthoDB" id="329139at2759"/>
<evidence type="ECO:0000256" key="4">
    <source>
        <dbReference type="ARBA" id="ARBA00023242"/>
    </source>
</evidence>
<comment type="caution">
    <text evidence="6">The sequence shown here is derived from an EMBL/GenBank/DDBJ whole genome shotgun (WGS) entry which is preliminary data.</text>
</comment>
<keyword evidence="3" id="KW-0819">tRNA processing</keyword>
<dbReference type="SUPFAM" id="SSF143870">
    <property type="entry name" value="PF0523-like"/>
    <property type="match status" value="1"/>
</dbReference>
<dbReference type="InterPro" id="IPR013926">
    <property type="entry name" value="CGI121/TPRKB"/>
</dbReference>
<dbReference type="PANTHER" id="PTHR15840:SF10">
    <property type="entry name" value="EKC_KEOPS COMPLEX SUBUNIT TPRKB"/>
    <property type="match status" value="1"/>
</dbReference>
<organism evidence="6 7">
    <name type="scientific">Menidia menidia</name>
    <name type="common">Atlantic silverside</name>
    <dbReference type="NCBI Taxonomy" id="238744"/>
    <lineage>
        <taxon>Eukaryota</taxon>
        <taxon>Metazoa</taxon>
        <taxon>Chordata</taxon>
        <taxon>Craniata</taxon>
        <taxon>Vertebrata</taxon>
        <taxon>Euteleostomi</taxon>
        <taxon>Actinopterygii</taxon>
        <taxon>Neopterygii</taxon>
        <taxon>Teleostei</taxon>
        <taxon>Neoteleostei</taxon>
        <taxon>Acanthomorphata</taxon>
        <taxon>Ovalentaria</taxon>
        <taxon>Atherinomorphae</taxon>
        <taxon>Atheriniformes</taxon>
        <taxon>Atherinopsidae</taxon>
        <taxon>Menidiinae</taxon>
        <taxon>Menidia</taxon>
    </lineage>
</organism>
<evidence type="ECO:0000256" key="3">
    <source>
        <dbReference type="ARBA" id="ARBA00022694"/>
    </source>
</evidence>
<dbReference type="GO" id="GO:0002949">
    <property type="term" value="P:tRNA threonylcarbamoyladenosine modification"/>
    <property type="evidence" value="ECO:0007669"/>
    <property type="project" value="TreeGrafter"/>
</dbReference>
<evidence type="ECO:0000256" key="5">
    <source>
        <dbReference type="RuleBase" id="RU004398"/>
    </source>
</evidence>
<evidence type="ECO:0000313" key="7">
    <source>
        <dbReference type="Proteomes" id="UP000677803"/>
    </source>
</evidence>
<evidence type="ECO:0000256" key="2">
    <source>
        <dbReference type="ARBA" id="ARBA00005546"/>
    </source>
</evidence>
<keyword evidence="7" id="KW-1185">Reference proteome</keyword>
<dbReference type="InterPro" id="IPR036504">
    <property type="entry name" value="CGI121/TPRKB_sf"/>
</dbReference>
<keyword evidence="4 5" id="KW-0539">Nucleus</keyword>
<evidence type="ECO:0000313" key="6">
    <source>
        <dbReference type="EMBL" id="CAG5927707.1"/>
    </source>
</evidence>
<dbReference type="PANTHER" id="PTHR15840">
    <property type="entry name" value="CGI-121 FAMILY MEMBER"/>
    <property type="match status" value="1"/>
</dbReference>
<proteinExistence type="inferred from homology"/>
<dbReference type="AlphaFoldDB" id="A0A8S4B703"/>
<name>A0A8S4B703_9TELE</name>
<comment type="similarity">
    <text evidence="2 5">Belongs to the CGI121/TPRKB family.</text>
</comment>
<dbReference type="EMBL" id="CAJRST010011113">
    <property type="protein sequence ID" value="CAG5927707.1"/>
    <property type="molecule type" value="Genomic_DNA"/>
</dbReference>
<accession>A0A8S4B703</accession>
<dbReference type="GO" id="GO:0005634">
    <property type="term" value="C:nucleus"/>
    <property type="evidence" value="ECO:0007669"/>
    <property type="project" value="UniProtKB-SubCell"/>
</dbReference>
<comment type="subcellular location">
    <subcellularLocation>
        <location evidence="1">Nucleus</location>
    </subcellularLocation>
</comment>
<reference evidence="6" key="1">
    <citation type="submission" date="2021-05" db="EMBL/GenBank/DDBJ databases">
        <authorList>
            <person name="Tigano A."/>
        </authorList>
    </citation>
    <scope>NUCLEOTIDE SEQUENCE</scope>
</reference>
<gene>
    <name evidence="6" type="ORF">MMEN_LOCUS11508</name>
</gene>
<dbReference type="Pfam" id="PF08617">
    <property type="entry name" value="CGI-121"/>
    <property type="match status" value="1"/>
</dbReference>